<evidence type="ECO:0000256" key="5">
    <source>
        <dbReference type="ARBA" id="ARBA00022833"/>
    </source>
</evidence>
<dbReference type="Gene3D" id="3.30.1600.10">
    <property type="entry name" value="SIR2/SIRT2 'Small Domain"/>
    <property type="match status" value="2"/>
</dbReference>
<evidence type="ECO:0000256" key="2">
    <source>
        <dbReference type="ARBA" id="ARBA00006924"/>
    </source>
</evidence>
<accession>A0A2H9TK21</accession>
<gene>
    <name evidence="10" type="ORF">PSACC_02084</name>
</gene>
<comment type="similarity">
    <text evidence="2">Belongs to the sirtuin family. Class I subfamily.</text>
</comment>
<keyword evidence="4 7" id="KW-0479">Metal-binding</keyword>
<dbReference type="GO" id="GO:0005634">
    <property type="term" value="C:nucleus"/>
    <property type="evidence" value="ECO:0007669"/>
    <property type="project" value="TreeGrafter"/>
</dbReference>
<reference evidence="10 11" key="1">
    <citation type="submission" date="2016-10" db="EMBL/GenBank/DDBJ databases">
        <title>The genome of Paramicrosporidium saccamoebae is the missing link in understanding Cryptomycota and Microsporidia evolution.</title>
        <authorList>
            <person name="Quandt C.A."/>
            <person name="Beaudet D."/>
            <person name="Corsaro D."/>
            <person name="Michel R."/>
            <person name="Corradi N."/>
            <person name="James T."/>
        </authorList>
    </citation>
    <scope>NUCLEOTIDE SEQUENCE [LARGE SCALE GENOMIC DNA]</scope>
    <source>
        <strain evidence="10 11">KSL3</strain>
    </source>
</reference>
<dbReference type="InterPro" id="IPR026591">
    <property type="entry name" value="Sirtuin_cat_small_dom_sf"/>
</dbReference>
<feature type="active site" description="Proton acceptor" evidence="7">
    <location>
        <position position="299"/>
    </location>
</feature>
<feature type="binding site" evidence="7">
    <location>
        <position position="320"/>
    </location>
    <ligand>
        <name>Zn(2+)</name>
        <dbReference type="ChEBI" id="CHEBI:29105"/>
    </ligand>
</feature>
<dbReference type="InterPro" id="IPR050134">
    <property type="entry name" value="NAD-dep_sirtuin_deacylases"/>
</dbReference>
<dbReference type="STRING" id="1246581.A0A2H9TK21"/>
<dbReference type="SUPFAM" id="SSF52467">
    <property type="entry name" value="DHS-like NAD/FAD-binding domain"/>
    <property type="match status" value="1"/>
</dbReference>
<protein>
    <submittedName>
        <fullName evidence="10">Sirtuin family, catalytic core small domain-containing protein</fullName>
    </submittedName>
</protein>
<evidence type="ECO:0000313" key="10">
    <source>
        <dbReference type="EMBL" id="PJF18102.1"/>
    </source>
</evidence>
<proteinExistence type="inferred from homology"/>
<dbReference type="PANTHER" id="PTHR11085:SF9">
    <property type="entry name" value="NAD-DEPENDENT PROTEIN DEACETYLASE SIRTUIN-1"/>
    <property type="match status" value="1"/>
</dbReference>
<comment type="caution">
    <text evidence="10">The sequence shown here is derived from an EMBL/GenBank/DDBJ whole genome shotgun (WGS) entry which is preliminary data.</text>
</comment>
<evidence type="ECO:0000256" key="7">
    <source>
        <dbReference type="PROSITE-ProRule" id="PRU00236"/>
    </source>
</evidence>
<feature type="compositionally biased region" description="Low complexity" evidence="8">
    <location>
        <begin position="57"/>
        <end position="67"/>
    </location>
</feature>
<dbReference type="Gene3D" id="3.40.50.1220">
    <property type="entry name" value="TPP-binding domain"/>
    <property type="match status" value="2"/>
</dbReference>
<evidence type="ECO:0000259" key="9">
    <source>
        <dbReference type="PROSITE" id="PS50305"/>
    </source>
</evidence>
<sequence>MSESSESLLYKRARHLPDIAEPSSSNLDVDALVDEVLREDVEGFEIRSTPLGETTASSDDGSFDSFGSESEAVLGADDEDVCIIVSEDEMGSNQSTATTTTTETETELRLAESPLIISDSEVEIPNIELTDIIQEIMTYGPNLFVTRQMEKQMSPDMLMESFGHPMPIGMIHADFVGKWNFVRRFLLKYVYERPRLGVSSVDDAVKLVRSAKRILVLTGAGISVSCGIPDFRSENGLYAQIQEKYSLPEPECMFDIEYFRIDPEPFYSFAKSGKLLRQFTQNIDTLEATTGIDRVVYCHGKQYQSISSIGSFASASCLDCSKTIDVGQLRLAMDKDSIPTCRKCGGIVKPDIVFFGESLPKAFDDHIATDCNEADLVLVMGSSLKVHPVSSIPDDETILERFTPLLETTTNCRFIEPNYHIFPGSKVGAEPDEPPRAAPGSPASSEGLVGQDEGDDLLAMEMAFV</sequence>
<keyword evidence="6" id="KW-0520">NAD</keyword>
<feature type="binding site" evidence="7">
    <location>
        <position position="317"/>
    </location>
    <ligand>
        <name>Zn(2+)</name>
        <dbReference type="ChEBI" id="CHEBI:29105"/>
    </ligand>
</feature>
<feature type="region of interest" description="Disordered" evidence="8">
    <location>
        <begin position="425"/>
        <end position="452"/>
    </location>
</feature>
<dbReference type="InterPro" id="IPR003000">
    <property type="entry name" value="Sirtuin"/>
</dbReference>
<evidence type="ECO:0000256" key="1">
    <source>
        <dbReference type="ARBA" id="ARBA00001947"/>
    </source>
</evidence>
<dbReference type="GO" id="GO:0070403">
    <property type="term" value="F:NAD+ binding"/>
    <property type="evidence" value="ECO:0007669"/>
    <property type="project" value="InterPro"/>
</dbReference>
<dbReference type="EMBL" id="MTSL01000142">
    <property type="protein sequence ID" value="PJF18102.1"/>
    <property type="molecule type" value="Genomic_DNA"/>
</dbReference>
<dbReference type="PROSITE" id="PS50305">
    <property type="entry name" value="SIRTUIN"/>
    <property type="match status" value="1"/>
</dbReference>
<feature type="binding site" evidence="7">
    <location>
        <position position="341"/>
    </location>
    <ligand>
        <name>Zn(2+)</name>
        <dbReference type="ChEBI" id="CHEBI:29105"/>
    </ligand>
</feature>
<dbReference type="GO" id="GO:0017136">
    <property type="term" value="F:histone deacetylase activity, NAD-dependent"/>
    <property type="evidence" value="ECO:0007669"/>
    <property type="project" value="TreeGrafter"/>
</dbReference>
<dbReference type="Pfam" id="PF02146">
    <property type="entry name" value="SIR2"/>
    <property type="match status" value="1"/>
</dbReference>
<evidence type="ECO:0000256" key="6">
    <source>
        <dbReference type="ARBA" id="ARBA00023027"/>
    </source>
</evidence>
<comment type="cofactor">
    <cofactor evidence="1">
        <name>Zn(2+)</name>
        <dbReference type="ChEBI" id="CHEBI:29105"/>
    </cofactor>
</comment>
<feature type="domain" description="Deacetylase sirtuin-type" evidence="9">
    <location>
        <begin position="194"/>
        <end position="465"/>
    </location>
</feature>
<evidence type="ECO:0000256" key="3">
    <source>
        <dbReference type="ARBA" id="ARBA00022679"/>
    </source>
</evidence>
<dbReference type="AlphaFoldDB" id="A0A2H9TK21"/>
<dbReference type="PANTHER" id="PTHR11085">
    <property type="entry name" value="NAD-DEPENDENT PROTEIN DEACYLASE SIRTUIN-5, MITOCHONDRIAL-RELATED"/>
    <property type="match status" value="1"/>
</dbReference>
<dbReference type="Proteomes" id="UP000240830">
    <property type="component" value="Unassembled WGS sequence"/>
</dbReference>
<keyword evidence="5 7" id="KW-0862">Zinc</keyword>
<organism evidence="10 11">
    <name type="scientific">Paramicrosporidium saccamoebae</name>
    <dbReference type="NCBI Taxonomy" id="1246581"/>
    <lineage>
        <taxon>Eukaryota</taxon>
        <taxon>Fungi</taxon>
        <taxon>Fungi incertae sedis</taxon>
        <taxon>Cryptomycota</taxon>
        <taxon>Cryptomycota incertae sedis</taxon>
        <taxon>Paramicrosporidium</taxon>
    </lineage>
</organism>
<dbReference type="GO" id="GO:0046872">
    <property type="term" value="F:metal ion binding"/>
    <property type="evidence" value="ECO:0007669"/>
    <property type="project" value="UniProtKB-KW"/>
</dbReference>
<evidence type="ECO:0000256" key="8">
    <source>
        <dbReference type="SAM" id="MobiDB-lite"/>
    </source>
</evidence>
<evidence type="ECO:0000256" key="4">
    <source>
        <dbReference type="ARBA" id="ARBA00022723"/>
    </source>
</evidence>
<dbReference type="OrthoDB" id="420264at2759"/>
<dbReference type="InterPro" id="IPR029035">
    <property type="entry name" value="DHS-like_NAD/FAD-binding_dom"/>
</dbReference>
<name>A0A2H9TK21_9FUNG</name>
<feature type="region of interest" description="Disordered" evidence="8">
    <location>
        <begin position="48"/>
        <end position="67"/>
    </location>
</feature>
<evidence type="ECO:0000313" key="11">
    <source>
        <dbReference type="Proteomes" id="UP000240830"/>
    </source>
</evidence>
<keyword evidence="11" id="KW-1185">Reference proteome</keyword>
<dbReference type="InterPro" id="IPR026590">
    <property type="entry name" value="Ssirtuin_cat_dom"/>
</dbReference>
<feature type="binding site" evidence="7">
    <location>
        <position position="344"/>
    </location>
    <ligand>
        <name>Zn(2+)</name>
        <dbReference type="ChEBI" id="CHEBI:29105"/>
    </ligand>
</feature>
<keyword evidence="3" id="KW-0808">Transferase</keyword>